<sequence length="311" mass="35418">MGYVKVIKNKQYFKRFQVKFKRRREGKTDYYARKRLVVQAKNKYNTPKYRLIVRITNKDVIAQIAYARIEGDVNVCSAYSHELPNFGIKVGLTNYAACYCTGLLLARRLLNKLGLDSAYEGQTEVDGEMYCVEDNDDGPGAFRANLDTGLTRTTTGARCFGVMKGAVDGGIEVPHSEKRFPGYDKESKDFAAEVLRDHILGKHVANYMSELMEDDEDSYKRQFSRFIKLGVTSDELEGIYKKAHTAIRADPTRRAIATKKVEKMRYNAKRLTYDERKAGVAARKAEWLSKIEKGEATINECREARINVKGN</sequence>
<protein>
    <recommendedName>
        <fullName evidence="8">Large ribosomal subunit protein uL18</fullName>
    </recommendedName>
    <alternativeName>
        <fullName evidence="9">60S ribosomal protein L5</fullName>
    </alternativeName>
</protein>
<evidence type="ECO:0000256" key="9">
    <source>
        <dbReference type="ARBA" id="ARBA00035352"/>
    </source>
</evidence>
<dbReference type="GO" id="GO:0008097">
    <property type="term" value="F:5S rRNA binding"/>
    <property type="evidence" value="ECO:0007669"/>
    <property type="project" value="InterPro"/>
</dbReference>
<dbReference type="CDD" id="cd00432">
    <property type="entry name" value="Ribosomal_L18_L5e"/>
    <property type="match status" value="1"/>
</dbReference>
<dbReference type="InterPro" id="IPR025607">
    <property type="entry name" value="Ribosomal_uL18_C_euk"/>
</dbReference>
<dbReference type="EMBL" id="CAXKWB010053629">
    <property type="protein sequence ID" value="CAL4174565.1"/>
    <property type="molecule type" value="Genomic_DNA"/>
</dbReference>
<evidence type="ECO:0000256" key="3">
    <source>
        <dbReference type="ARBA" id="ARBA00007116"/>
    </source>
</evidence>
<evidence type="ECO:0000256" key="4">
    <source>
        <dbReference type="ARBA" id="ARBA00022490"/>
    </source>
</evidence>
<accession>A0AAV2SCC9</accession>
<evidence type="ECO:0000256" key="8">
    <source>
        <dbReference type="ARBA" id="ARBA00035197"/>
    </source>
</evidence>
<keyword evidence="5" id="KW-0694">RNA-binding</keyword>
<evidence type="ECO:0000313" key="12">
    <source>
        <dbReference type="Proteomes" id="UP001497623"/>
    </source>
</evidence>
<dbReference type="GO" id="GO:0006412">
    <property type="term" value="P:translation"/>
    <property type="evidence" value="ECO:0007669"/>
    <property type="project" value="InterPro"/>
</dbReference>
<dbReference type="Pfam" id="PF17144">
    <property type="entry name" value="Ribosomal_L5e"/>
    <property type="match status" value="1"/>
</dbReference>
<evidence type="ECO:0000313" key="11">
    <source>
        <dbReference type="EMBL" id="CAL4174565.1"/>
    </source>
</evidence>
<evidence type="ECO:0000256" key="7">
    <source>
        <dbReference type="ARBA" id="ARBA00023274"/>
    </source>
</evidence>
<evidence type="ECO:0000256" key="6">
    <source>
        <dbReference type="ARBA" id="ARBA00022980"/>
    </source>
</evidence>
<dbReference type="GO" id="GO:0003735">
    <property type="term" value="F:structural constituent of ribosome"/>
    <property type="evidence" value="ECO:0007669"/>
    <property type="project" value="InterPro"/>
</dbReference>
<dbReference type="Gene3D" id="3.30.420.100">
    <property type="match status" value="1"/>
</dbReference>
<keyword evidence="7" id="KW-0687">Ribonucleoprotein</keyword>
<dbReference type="FunFam" id="3.30.420.100:FF:000002">
    <property type="entry name" value="60S ribosomal protein L5"/>
    <property type="match status" value="1"/>
</dbReference>
<dbReference type="Pfam" id="PF14204">
    <property type="entry name" value="Ribosomal_L18_c"/>
    <property type="match status" value="1"/>
</dbReference>
<evidence type="ECO:0000256" key="5">
    <source>
        <dbReference type="ARBA" id="ARBA00022730"/>
    </source>
</evidence>
<evidence type="ECO:0000256" key="2">
    <source>
        <dbReference type="ARBA" id="ARBA00004496"/>
    </source>
</evidence>
<dbReference type="PANTHER" id="PTHR23410:SF12">
    <property type="entry name" value="LARGE RIBOSOMAL SUBUNIT PROTEIN UL18"/>
    <property type="match status" value="1"/>
</dbReference>
<comment type="function">
    <text evidence="1">Component of the ribosome, a large ribonucleoprotein complex responsible for the synthesis of proteins in the cell. The small ribosomal subunit (SSU) binds messenger RNAs (mRNAs) and translates the encoded message by selecting cognate aminoacyl-transfer RNA (tRNA) molecules. The large subunit (LSU) contains the ribosomal catalytic site termed the peptidyl transferase center (PTC), which catalyzes the formation of peptide bonds, thereby polymerizing the amino acids delivered by tRNAs into a polypeptide chain. The nascent polypeptides leave the ribosome through a tunnel in the LSU and interact with protein factors that function in enzymatic processing, targeting, and the membrane insertion of nascent chains at the exit of the ribosomal tunnel.</text>
</comment>
<evidence type="ECO:0000256" key="1">
    <source>
        <dbReference type="ARBA" id="ARBA00004021"/>
    </source>
</evidence>
<comment type="caution">
    <text evidence="11">The sequence shown here is derived from an EMBL/GenBank/DDBJ whole genome shotgun (WGS) entry which is preliminary data.</text>
</comment>
<dbReference type="Proteomes" id="UP001497623">
    <property type="component" value="Unassembled WGS sequence"/>
</dbReference>
<keyword evidence="6" id="KW-0689">Ribosomal protein</keyword>
<keyword evidence="4" id="KW-0963">Cytoplasm</keyword>
<feature type="domain" description="Large ribosomal subunit protein uL18 C-terminal eukaryotes" evidence="10">
    <location>
        <begin position="236"/>
        <end position="288"/>
    </location>
</feature>
<gene>
    <name evidence="11" type="ORF">MNOR_LOCUS34543</name>
</gene>
<dbReference type="PRINTS" id="PR00058">
    <property type="entry name" value="RIBOSOMALL5"/>
</dbReference>
<evidence type="ECO:0000259" key="10">
    <source>
        <dbReference type="Pfam" id="PF14204"/>
    </source>
</evidence>
<reference evidence="11 12" key="1">
    <citation type="submission" date="2024-05" db="EMBL/GenBank/DDBJ databases">
        <authorList>
            <person name="Wallberg A."/>
        </authorList>
    </citation>
    <scope>NUCLEOTIDE SEQUENCE [LARGE SCALE GENOMIC DNA]</scope>
</reference>
<keyword evidence="5" id="KW-0699">rRNA-binding</keyword>
<dbReference type="GO" id="GO:0022625">
    <property type="term" value="C:cytosolic large ribosomal subunit"/>
    <property type="evidence" value="ECO:0007669"/>
    <property type="project" value="TreeGrafter"/>
</dbReference>
<name>A0AAV2SCC9_MEGNR</name>
<dbReference type="GO" id="GO:0000027">
    <property type="term" value="P:ribosomal large subunit assembly"/>
    <property type="evidence" value="ECO:0007669"/>
    <property type="project" value="TreeGrafter"/>
</dbReference>
<dbReference type="AlphaFoldDB" id="A0AAV2SCC9"/>
<proteinExistence type="inferred from homology"/>
<dbReference type="PANTHER" id="PTHR23410">
    <property type="entry name" value="RIBOSOMAL PROTEIN L5-RELATED"/>
    <property type="match status" value="1"/>
</dbReference>
<comment type="similarity">
    <text evidence="3">Belongs to the universal ribosomal protein uL18 family.</text>
</comment>
<dbReference type="InterPro" id="IPR057268">
    <property type="entry name" value="Ribosomal_L18"/>
</dbReference>
<dbReference type="SUPFAM" id="SSF53137">
    <property type="entry name" value="Translational machinery components"/>
    <property type="match status" value="1"/>
</dbReference>
<comment type="subcellular location">
    <subcellularLocation>
        <location evidence="2">Cytoplasm</location>
    </subcellularLocation>
</comment>
<organism evidence="11 12">
    <name type="scientific">Meganyctiphanes norvegica</name>
    <name type="common">Northern krill</name>
    <name type="synonym">Thysanopoda norvegica</name>
    <dbReference type="NCBI Taxonomy" id="48144"/>
    <lineage>
        <taxon>Eukaryota</taxon>
        <taxon>Metazoa</taxon>
        <taxon>Ecdysozoa</taxon>
        <taxon>Arthropoda</taxon>
        <taxon>Crustacea</taxon>
        <taxon>Multicrustacea</taxon>
        <taxon>Malacostraca</taxon>
        <taxon>Eumalacostraca</taxon>
        <taxon>Eucarida</taxon>
        <taxon>Euphausiacea</taxon>
        <taxon>Euphausiidae</taxon>
        <taxon>Meganyctiphanes</taxon>
    </lineage>
</organism>
<keyword evidence="12" id="KW-1185">Reference proteome</keyword>
<dbReference type="HAMAP" id="MF_01337_A">
    <property type="entry name" value="Ribosomal_uL18_A"/>
    <property type="match status" value="1"/>
</dbReference>
<dbReference type="InterPro" id="IPR005485">
    <property type="entry name" value="Rbsml_uL18_euk_arch"/>
</dbReference>